<evidence type="ECO:0000256" key="1">
    <source>
        <dbReference type="SAM" id="MobiDB-lite"/>
    </source>
</evidence>
<protein>
    <submittedName>
        <fullName evidence="2">Uncharacterized protein</fullName>
    </submittedName>
</protein>
<dbReference type="Proteomes" id="UP000008281">
    <property type="component" value="Unassembled WGS sequence"/>
</dbReference>
<keyword evidence="3" id="KW-1185">Reference proteome</keyword>
<feature type="compositionally biased region" description="Basic and acidic residues" evidence="1">
    <location>
        <begin position="286"/>
        <end position="310"/>
    </location>
</feature>
<dbReference type="KEGG" id="crq:GCK72_025179"/>
<dbReference type="AlphaFoldDB" id="E3MZA6"/>
<sequence length="324" mass="35032">MEDPVEEVENVEDAADVEVIEAPANEEPIDEPDNIEPIEILANVEPIEVPANVEPIEVAINGQEGAENGAEGDGEGGNGNDGDEAIVLDNDEEQQAPQVIPDDIDGDVVNVENDGNAPIAVDNAENHLQAPAAQDDDVEVVAVVLGGDTLHQPSRHKQAREIAELQRRQTVLEKKVDAQAATIGTLIQFLLNRAPQPQLPPPPPFIPAPLVPVDASMAQGMMAPISTQPPLKFVPYSACADIASLPIRLPNREEYFPTEEDGEEQEDGEEGPSKAAEEDKEEGEEGPSKAEEEKKEKIEKKEKDGTGEKNADEDEPVEKKRREE</sequence>
<evidence type="ECO:0000313" key="2">
    <source>
        <dbReference type="EMBL" id="EFP12913.1"/>
    </source>
</evidence>
<feature type="compositionally biased region" description="Acidic residues" evidence="1">
    <location>
        <begin position="256"/>
        <end position="270"/>
    </location>
</feature>
<feature type="region of interest" description="Disordered" evidence="1">
    <location>
        <begin position="58"/>
        <end position="88"/>
    </location>
</feature>
<name>E3MZA6_CAERE</name>
<dbReference type="CTD" id="9801523"/>
<feature type="compositionally biased region" description="Acidic residues" evidence="1">
    <location>
        <begin position="1"/>
        <end position="19"/>
    </location>
</feature>
<organism evidence="3">
    <name type="scientific">Caenorhabditis remanei</name>
    <name type="common">Caenorhabditis vulgaris</name>
    <dbReference type="NCBI Taxonomy" id="31234"/>
    <lineage>
        <taxon>Eukaryota</taxon>
        <taxon>Metazoa</taxon>
        <taxon>Ecdysozoa</taxon>
        <taxon>Nematoda</taxon>
        <taxon>Chromadorea</taxon>
        <taxon>Rhabditida</taxon>
        <taxon>Rhabditina</taxon>
        <taxon>Rhabditomorpha</taxon>
        <taxon>Rhabditoidea</taxon>
        <taxon>Rhabditidae</taxon>
        <taxon>Peloderinae</taxon>
        <taxon>Caenorhabditis</taxon>
    </lineage>
</organism>
<proteinExistence type="predicted"/>
<dbReference type="GeneID" id="9801523"/>
<reference evidence="2" key="1">
    <citation type="submission" date="2007-07" db="EMBL/GenBank/DDBJ databases">
        <title>PCAP assembly of the Caenorhabditis remanei genome.</title>
        <authorList>
            <consortium name="The Caenorhabditis remanei Sequencing Consortium"/>
            <person name="Wilson R.K."/>
        </authorList>
    </citation>
    <scope>NUCLEOTIDE SEQUENCE [LARGE SCALE GENOMIC DNA]</scope>
    <source>
        <strain evidence="2">PB4641</strain>
    </source>
</reference>
<feature type="region of interest" description="Disordered" evidence="1">
    <location>
        <begin position="255"/>
        <end position="324"/>
    </location>
</feature>
<dbReference type="HOGENOM" id="CLU_858542_0_0_1"/>
<dbReference type="RefSeq" id="XP_003098500.2">
    <property type="nucleotide sequence ID" value="XM_003098452.2"/>
</dbReference>
<dbReference type="EMBL" id="DS268500">
    <property type="protein sequence ID" value="EFP12913.1"/>
    <property type="molecule type" value="Genomic_DNA"/>
</dbReference>
<evidence type="ECO:0000313" key="3">
    <source>
        <dbReference type="Proteomes" id="UP000008281"/>
    </source>
</evidence>
<feature type="region of interest" description="Disordered" evidence="1">
    <location>
        <begin position="1"/>
        <end position="34"/>
    </location>
</feature>
<gene>
    <name evidence="2" type="ORF">CRE_05923</name>
</gene>
<accession>E3MZA6</accession>